<dbReference type="EMBL" id="JNAR01000016">
    <property type="protein sequence ID" value="KGG07210.1"/>
    <property type="molecule type" value="Genomic_DNA"/>
</dbReference>
<organism evidence="1 2">
    <name type="scientific">Prochlorococcus marinus str. MIT 9401</name>
    <dbReference type="NCBI Taxonomy" id="167551"/>
    <lineage>
        <taxon>Bacteria</taxon>
        <taxon>Bacillati</taxon>
        <taxon>Cyanobacteriota</taxon>
        <taxon>Cyanophyceae</taxon>
        <taxon>Synechococcales</taxon>
        <taxon>Prochlorococcaceae</taxon>
        <taxon>Prochlorococcus</taxon>
    </lineage>
</organism>
<dbReference type="AlphaFoldDB" id="A0A0A2B339"/>
<gene>
    <name evidence="1" type="ORF">EV01_1546</name>
</gene>
<protein>
    <submittedName>
        <fullName evidence="1">Uncharacterized protein</fullName>
    </submittedName>
</protein>
<reference evidence="2" key="1">
    <citation type="journal article" date="2014" name="Sci. Data">
        <title>Genomes of diverse isolates of the marine cyanobacterium Prochlorococcus.</title>
        <authorList>
            <person name="Biller S."/>
            <person name="Berube P."/>
            <person name="Thompson J."/>
            <person name="Kelly L."/>
            <person name="Roggensack S."/>
            <person name="Awad L."/>
            <person name="Roache-Johnson K."/>
            <person name="Ding H."/>
            <person name="Giovannoni S.J."/>
            <person name="Moore L.R."/>
            <person name="Chisholm S.W."/>
        </authorList>
    </citation>
    <scope>NUCLEOTIDE SEQUENCE [LARGE SCALE GENOMIC DNA]</scope>
</reference>
<name>A0A0A2B339_PROMR</name>
<evidence type="ECO:0000313" key="2">
    <source>
        <dbReference type="Proteomes" id="UP000030481"/>
    </source>
</evidence>
<dbReference type="Proteomes" id="UP000030481">
    <property type="component" value="Unassembled WGS sequence"/>
</dbReference>
<evidence type="ECO:0000313" key="1">
    <source>
        <dbReference type="EMBL" id="KGG07210.1"/>
    </source>
</evidence>
<comment type="caution">
    <text evidence="1">The sequence shown here is derived from an EMBL/GenBank/DDBJ whole genome shotgun (WGS) entry which is preliminary data.</text>
</comment>
<accession>A0A0A2B339</accession>
<proteinExistence type="predicted"/>
<sequence length="68" mass="8038">MKLAINISLFIFTLLLIDNKSFSLTDNKIKKICETQKRKTICIKILKEKRYNLQKGNLIEIPVIPYKR</sequence>